<dbReference type="Pfam" id="PF06722">
    <property type="entry name" value="EryCIII-like_C"/>
    <property type="match status" value="1"/>
</dbReference>
<name>A0AAW1MTQ9_SAPOF</name>
<dbReference type="InterPro" id="IPR004276">
    <property type="entry name" value="GlycoTrans_28_N"/>
</dbReference>
<dbReference type="EMBL" id="JBDFQZ010000002">
    <property type="protein sequence ID" value="KAK9748757.1"/>
    <property type="molecule type" value="Genomic_DNA"/>
</dbReference>
<dbReference type="Pfam" id="PF03033">
    <property type="entry name" value="Glyco_transf_28"/>
    <property type="match status" value="1"/>
</dbReference>
<dbReference type="Proteomes" id="UP001443914">
    <property type="component" value="Unassembled WGS sequence"/>
</dbReference>
<dbReference type="SUPFAM" id="SSF53756">
    <property type="entry name" value="UDP-Glycosyltransferase/glycogen phosphorylase"/>
    <property type="match status" value="1"/>
</dbReference>
<keyword evidence="5" id="KW-1185">Reference proteome</keyword>
<feature type="domain" description="Glycosyltransferase family 28 N-terminal" evidence="2">
    <location>
        <begin position="82"/>
        <end position="224"/>
    </location>
</feature>
<evidence type="ECO:0000256" key="1">
    <source>
        <dbReference type="ARBA" id="ARBA00022679"/>
    </source>
</evidence>
<keyword evidence="1" id="KW-0808">Transferase</keyword>
<organism evidence="4 5">
    <name type="scientific">Saponaria officinalis</name>
    <name type="common">Common soapwort</name>
    <name type="synonym">Lychnis saponaria</name>
    <dbReference type="NCBI Taxonomy" id="3572"/>
    <lineage>
        <taxon>Eukaryota</taxon>
        <taxon>Viridiplantae</taxon>
        <taxon>Streptophyta</taxon>
        <taxon>Embryophyta</taxon>
        <taxon>Tracheophyta</taxon>
        <taxon>Spermatophyta</taxon>
        <taxon>Magnoliopsida</taxon>
        <taxon>eudicotyledons</taxon>
        <taxon>Gunneridae</taxon>
        <taxon>Pentapetalae</taxon>
        <taxon>Caryophyllales</taxon>
        <taxon>Caryophyllaceae</taxon>
        <taxon>Caryophylleae</taxon>
        <taxon>Saponaria</taxon>
    </lineage>
</organism>
<dbReference type="FunFam" id="3.40.50.2000:FF:000009">
    <property type="entry name" value="Sterol 3-beta-glucosyltransferase UGT80A2"/>
    <property type="match status" value="1"/>
</dbReference>
<dbReference type="InterPro" id="IPR010610">
    <property type="entry name" value="EryCIII-like_C"/>
</dbReference>
<dbReference type="GO" id="GO:0016135">
    <property type="term" value="P:saponin biosynthetic process"/>
    <property type="evidence" value="ECO:0007669"/>
    <property type="project" value="UniProtKB-ARBA"/>
</dbReference>
<gene>
    <name evidence="4" type="ORF">RND81_02G078600</name>
</gene>
<dbReference type="PANTHER" id="PTHR48050:SF16">
    <property type="entry name" value="STEROL 3-BETA-GLUCOSYLTRANSFERASE UGT80B1"/>
    <property type="match status" value="1"/>
</dbReference>
<comment type="caution">
    <text evidence="4">The sequence shown here is derived from an EMBL/GenBank/DDBJ whole genome shotgun (WGS) entry which is preliminary data.</text>
</comment>
<sequence length="533" mass="58926">MATDFEGNFEAAECFDRNSCVNSQNFINSDVSFSLPITVDEDCSKECPGDLKQFPLHAVESASSKGDGNVIRSKKSIPSLNIAMLVVGTRGDVQPFVAVARKLQEFGHRVRLATHVRFSNFVKSAGVDFYPLGGDPMLLAGYMARNKGLPFSPGELSIQRKHFHAIMDATLPACTEPDIKTGAPFRAQAIIANPPAFGQIHVAEALGVPIHILFTVPWTPTCEFPNPVAHLPQTPGNWWSYILVDLVIWWITRSHINVIREGKLKLPPIPYFSTYFGSMYHLPMTYMWSRHVLPKPKDWGPLVDVAGYCFLNLGSNYQPPDELVDWMKKGSRPIYVGFGSMILDNPMTTTSIILEALKYTGQRGILDSGWGDLGISSEVSGDVFLLENCPHDWLFPQCAAVIHHGGGGTTAAGLRAGCPTTVVPFWGDQYFWGDRIHDKGLGPEPIPFGQLSVEALSKAINFMLQPEVKSRAMEISQLIENEDGVEAVVDAFHRNLPRELPLRPASLKEDDDHPNLVQRFFIQIGTFCGLVCC</sequence>
<evidence type="ECO:0000313" key="5">
    <source>
        <dbReference type="Proteomes" id="UP001443914"/>
    </source>
</evidence>
<dbReference type="Gene3D" id="3.40.50.2000">
    <property type="entry name" value="Glycogen Phosphorylase B"/>
    <property type="match status" value="2"/>
</dbReference>
<dbReference type="InterPro" id="IPR050426">
    <property type="entry name" value="Glycosyltransferase_28"/>
</dbReference>
<feature type="domain" description="Erythromycin biosynthesis protein CIII-like C-terminal" evidence="3">
    <location>
        <begin position="378"/>
        <end position="463"/>
    </location>
</feature>
<dbReference type="InterPro" id="IPR002213">
    <property type="entry name" value="UDP_glucos_trans"/>
</dbReference>
<dbReference type="AlphaFoldDB" id="A0AAW1MTQ9"/>
<dbReference type="GO" id="GO:0016104">
    <property type="term" value="P:triterpenoid biosynthetic process"/>
    <property type="evidence" value="ECO:0007669"/>
    <property type="project" value="UniProtKB-ARBA"/>
</dbReference>
<proteinExistence type="predicted"/>
<reference evidence="4" key="1">
    <citation type="submission" date="2024-03" db="EMBL/GenBank/DDBJ databases">
        <title>WGS assembly of Saponaria officinalis var. Norfolk2.</title>
        <authorList>
            <person name="Jenkins J."/>
            <person name="Shu S."/>
            <person name="Grimwood J."/>
            <person name="Barry K."/>
            <person name="Goodstein D."/>
            <person name="Schmutz J."/>
            <person name="Leebens-Mack J."/>
            <person name="Osbourn A."/>
        </authorList>
    </citation>
    <scope>NUCLEOTIDE SEQUENCE [LARGE SCALE GENOMIC DNA]</scope>
    <source>
        <strain evidence="4">JIC</strain>
    </source>
</reference>
<protein>
    <submittedName>
        <fullName evidence="4">Uncharacterized protein</fullName>
    </submittedName>
</protein>
<evidence type="ECO:0000259" key="3">
    <source>
        <dbReference type="Pfam" id="PF06722"/>
    </source>
</evidence>
<evidence type="ECO:0000313" key="4">
    <source>
        <dbReference type="EMBL" id="KAK9748757.1"/>
    </source>
</evidence>
<dbReference type="CDD" id="cd03784">
    <property type="entry name" value="GT1_Gtf-like"/>
    <property type="match status" value="1"/>
</dbReference>
<dbReference type="GO" id="GO:0005975">
    <property type="term" value="P:carbohydrate metabolic process"/>
    <property type="evidence" value="ECO:0007669"/>
    <property type="project" value="InterPro"/>
</dbReference>
<dbReference type="GO" id="GO:0016906">
    <property type="term" value="F:sterol 3-beta-glucosyltransferase activity"/>
    <property type="evidence" value="ECO:0007669"/>
    <property type="project" value="UniProtKB-ARBA"/>
</dbReference>
<dbReference type="PANTHER" id="PTHR48050">
    <property type="entry name" value="STEROL 3-BETA-GLUCOSYLTRANSFERASE"/>
    <property type="match status" value="1"/>
</dbReference>
<accession>A0AAW1MTQ9</accession>
<evidence type="ECO:0000259" key="2">
    <source>
        <dbReference type="Pfam" id="PF03033"/>
    </source>
</evidence>